<organism evidence="3 4">
    <name type="scientific">Corynebacterium urealyticum</name>
    <dbReference type="NCBI Taxonomy" id="43771"/>
    <lineage>
        <taxon>Bacteria</taxon>
        <taxon>Bacillati</taxon>
        <taxon>Actinomycetota</taxon>
        <taxon>Actinomycetes</taxon>
        <taxon>Mycobacteriales</taxon>
        <taxon>Corynebacteriaceae</taxon>
        <taxon>Corynebacterium</taxon>
    </lineage>
</organism>
<evidence type="ECO:0000313" key="3">
    <source>
        <dbReference type="EMBL" id="PZP01423.1"/>
    </source>
</evidence>
<comment type="caution">
    <text evidence="3">The sequence shown here is derived from an EMBL/GenBank/DDBJ whole genome shotgun (WGS) entry which is preliminary data.</text>
</comment>
<dbReference type="Proteomes" id="UP000249451">
    <property type="component" value="Unassembled WGS sequence"/>
</dbReference>
<dbReference type="EMBL" id="QFNY01000072">
    <property type="protein sequence ID" value="PZP01423.1"/>
    <property type="molecule type" value="Genomic_DNA"/>
</dbReference>
<evidence type="ECO:0000313" key="4">
    <source>
        <dbReference type="Proteomes" id="UP000249451"/>
    </source>
</evidence>
<feature type="region of interest" description="Disordered" evidence="1">
    <location>
        <begin position="71"/>
        <end position="90"/>
    </location>
</feature>
<evidence type="ECO:0000256" key="1">
    <source>
        <dbReference type="SAM" id="MobiDB-lite"/>
    </source>
</evidence>
<protein>
    <submittedName>
        <fullName evidence="3">Uncharacterized protein</fullName>
    </submittedName>
</protein>
<name>A0A2W5B6H4_9CORY</name>
<gene>
    <name evidence="3" type="ORF">DI609_04135</name>
</gene>
<accession>A0A2W5B6H4</accession>
<feature type="transmembrane region" description="Helical" evidence="2">
    <location>
        <begin position="37"/>
        <end position="62"/>
    </location>
</feature>
<sequence length="90" mass="8988">AKLVGQAQITPGGLGPVDIVLTSTLVAVAGLTSGQAFAAVIVFRMFSFVGLVGLGWIIFLVAKLPNPRELAPGAAADDQKAASEPGPTSG</sequence>
<evidence type="ECO:0000256" key="2">
    <source>
        <dbReference type="SAM" id="Phobius"/>
    </source>
</evidence>
<keyword evidence="2" id="KW-0472">Membrane</keyword>
<dbReference type="AlphaFoldDB" id="A0A2W5B6H4"/>
<keyword evidence="2" id="KW-0812">Transmembrane</keyword>
<keyword evidence="2" id="KW-1133">Transmembrane helix</keyword>
<reference evidence="3 4" key="1">
    <citation type="submission" date="2017-11" db="EMBL/GenBank/DDBJ databases">
        <title>Infants hospitalized years apart are colonized by the same room-sourced microbial strains.</title>
        <authorList>
            <person name="Brooks B."/>
            <person name="Olm M.R."/>
            <person name="Firek B.A."/>
            <person name="Baker R."/>
            <person name="Thomas B.C."/>
            <person name="Morowitz M.J."/>
            <person name="Banfield J.F."/>
        </authorList>
    </citation>
    <scope>NUCLEOTIDE SEQUENCE [LARGE SCALE GENOMIC DNA]</scope>
    <source>
        <strain evidence="3">S2_012_000_R3_87</strain>
    </source>
</reference>
<feature type="non-terminal residue" evidence="3">
    <location>
        <position position="1"/>
    </location>
</feature>
<proteinExistence type="predicted"/>